<feature type="domain" description="SpoVT-AbrB" evidence="1">
    <location>
        <begin position="9"/>
        <end position="54"/>
    </location>
</feature>
<keyword evidence="3" id="KW-1185">Reference proteome</keyword>
<organism evidence="2 3">
    <name type="scientific">Luteimonas terricola</name>
    <dbReference type="NCBI Taxonomy" id="645597"/>
    <lineage>
        <taxon>Bacteria</taxon>
        <taxon>Pseudomonadati</taxon>
        <taxon>Pseudomonadota</taxon>
        <taxon>Gammaproteobacteria</taxon>
        <taxon>Lysobacterales</taxon>
        <taxon>Lysobacteraceae</taxon>
        <taxon>Luteimonas</taxon>
    </lineage>
</organism>
<evidence type="ECO:0000313" key="3">
    <source>
        <dbReference type="Proteomes" id="UP000599009"/>
    </source>
</evidence>
<evidence type="ECO:0000259" key="1">
    <source>
        <dbReference type="SMART" id="SM00966"/>
    </source>
</evidence>
<dbReference type="InterPro" id="IPR007159">
    <property type="entry name" value="SpoVT-AbrB_dom"/>
</dbReference>
<dbReference type="Proteomes" id="UP000599009">
    <property type="component" value="Unassembled WGS sequence"/>
</dbReference>
<dbReference type="NCBIfam" id="TIGR02609">
    <property type="entry name" value="doc_partner"/>
    <property type="match status" value="1"/>
</dbReference>
<comment type="caution">
    <text evidence="2">The sequence shown here is derived from an EMBL/GenBank/DDBJ whole genome shotgun (WGS) entry which is preliminary data.</text>
</comment>
<evidence type="ECO:0000313" key="2">
    <source>
        <dbReference type="EMBL" id="GGK13869.1"/>
    </source>
</evidence>
<reference evidence="3" key="1">
    <citation type="journal article" date="2019" name="Int. J. Syst. Evol. Microbiol.">
        <title>The Global Catalogue of Microorganisms (GCM) 10K type strain sequencing project: providing services to taxonomists for standard genome sequencing and annotation.</title>
        <authorList>
            <consortium name="The Broad Institute Genomics Platform"/>
            <consortium name="The Broad Institute Genome Sequencing Center for Infectious Disease"/>
            <person name="Wu L."/>
            <person name="Ma J."/>
        </authorList>
    </citation>
    <scope>NUCLEOTIDE SEQUENCE [LARGE SCALE GENOMIC DNA]</scope>
    <source>
        <strain evidence="3">CGMCC 1.8985</strain>
    </source>
</reference>
<proteinExistence type="predicted"/>
<dbReference type="InterPro" id="IPR037914">
    <property type="entry name" value="SpoVT-AbrB_sf"/>
</dbReference>
<dbReference type="SMART" id="SM00966">
    <property type="entry name" value="SpoVT_AbrB"/>
    <property type="match status" value="1"/>
</dbReference>
<protein>
    <submittedName>
        <fullName evidence="2">Transcriptional regulator</fullName>
    </submittedName>
</protein>
<name>A0ABQ2EJL0_9GAMM</name>
<dbReference type="Pfam" id="PF04014">
    <property type="entry name" value="MazE_antitoxin"/>
    <property type="match status" value="1"/>
</dbReference>
<sequence length="76" mass="8453">MLSMKLKITAIGNSAGVILPKDLLARLRLEKGDTLYALETPDGVRLTAFDPELAAQMDVAEDIMRKDRDVLRKLAR</sequence>
<gene>
    <name evidence="2" type="ORF">GCM10011394_23950</name>
</gene>
<dbReference type="EMBL" id="BMME01000001">
    <property type="protein sequence ID" value="GGK13869.1"/>
    <property type="molecule type" value="Genomic_DNA"/>
</dbReference>
<dbReference type="SUPFAM" id="SSF89447">
    <property type="entry name" value="AbrB/MazE/MraZ-like"/>
    <property type="match status" value="1"/>
</dbReference>
<dbReference type="InterPro" id="IPR013432">
    <property type="entry name" value="Doc_partner"/>
</dbReference>
<dbReference type="Gene3D" id="2.10.260.10">
    <property type="match status" value="1"/>
</dbReference>
<accession>A0ABQ2EJL0</accession>